<evidence type="ECO:0000313" key="3">
    <source>
        <dbReference type="Proteomes" id="UP000308652"/>
    </source>
</evidence>
<proteinExistence type="predicted"/>
<protein>
    <submittedName>
        <fullName evidence="2">Uncharacterized protein</fullName>
    </submittedName>
</protein>
<feature type="transmembrane region" description="Helical" evidence="1">
    <location>
        <begin position="27"/>
        <end position="50"/>
    </location>
</feature>
<evidence type="ECO:0000256" key="1">
    <source>
        <dbReference type="SAM" id="Phobius"/>
    </source>
</evidence>
<dbReference type="Proteomes" id="UP000308652">
    <property type="component" value="Unassembled WGS sequence"/>
</dbReference>
<dbReference type="AlphaFoldDB" id="A0A5C3MHL3"/>
<accession>A0A5C3MHL3</accession>
<reference evidence="2 3" key="1">
    <citation type="journal article" date="2019" name="Nat. Ecol. Evol.">
        <title>Megaphylogeny resolves global patterns of mushroom evolution.</title>
        <authorList>
            <person name="Varga T."/>
            <person name="Krizsan K."/>
            <person name="Foldi C."/>
            <person name="Dima B."/>
            <person name="Sanchez-Garcia M."/>
            <person name="Sanchez-Ramirez S."/>
            <person name="Szollosi G.J."/>
            <person name="Szarkandi J.G."/>
            <person name="Papp V."/>
            <person name="Albert L."/>
            <person name="Andreopoulos W."/>
            <person name="Angelini C."/>
            <person name="Antonin V."/>
            <person name="Barry K.W."/>
            <person name="Bougher N.L."/>
            <person name="Buchanan P."/>
            <person name="Buyck B."/>
            <person name="Bense V."/>
            <person name="Catcheside P."/>
            <person name="Chovatia M."/>
            <person name="Cooper J."/>
            <person name="Damon W."/>
            <person name="Desjardin D."/>
            <person name="Finy P."/>
            <person name="Geml J."/>
            <person name="Haridas S."/>
            <person name="Hughes K."/>
            <person name="Justo A."/>
            <person name="Karasinski D."/>
            <person name="Kautmanova I."/>
            <person name="Kiss B."/>
            <person name="Kocsube S."/>
            <person name="Kotiranta H."/>
            <person name="LaButti K.M."/>
            <person name="Lechner B.E."/>
            <person name="Liimatainen K."/>
            <person name="Lipzen A."/>
            <person name="Lukacs Z."/>
            <person name="Mihaltcheva S."/>
            <person name="Morgado L.N."/>
            <person name="Niskanen T."/>
            <person name="Noordeloos M.E."/>
            <person name="Ohm R.A."/>
            <person name="Ortiz-Santana B."/>
            <person name="Ovrebo C."/>
            <person name="Racz N."/>
            <person name="Riley R."/>
            <person name="Savchenko A."/>
            <person name="Shiryaev A."/>
            <person name="Soop K."/>
            <person name="Spirin V."/>
            <person name="Szebenyi C."/>
            <person name="Tomsovsky M."/>
            <person name="Tulloss R.E."/>
            <person name="Uehling J."/>
            <person name="Grigoriev I.V."/>
            <person name="Vagvolgyi C."/>
            <person name="Papp T."/>
            <person name="Martin F.M."/>
            <person name="Miettinen O."/>
            <person name="Hibbett D.S."/>
            <person name="Nagy L.G."/>
        </authorList>
    </citation>
    <scope>NUCLEOTIDE SEQUENCE [LARGE SCALE GENOMIC DNA]</scope>
    <source>
        <strain evidence="2 3">CBS 166.37</strain>
    </source>
</reference>
<keyword evidence="1" id="KW-0812">Transmembrane</keyword>
<feature type="transmembrane region" description="Helical" evidence="1">
    <location>
        <begin position="71"/>
        <end position="96"/>
    </location>
</feature>
<keyword evidence="1" id="KW-0472">Membrane</keyword>
<keyword evidence="3" id="KW-1185">Reference proteome</keyword>
<evidence type="ECO:0000313" key="2">
    <source>
        <dbReference type="EMBL" id="TFK44155.1"/>
    </source>
</evidence>
<gene>
    <name evidence="2" type="ORF">BDQ12DRAFT_4727</name>
</gene>
<keyword evidence="1" id="KW-1133">Transmembrane helix</keyword>
<sequence>MALPALSFTTYPNTVIFFPARAFEYTWHWLTAWLTALLLFTFFSLPYFLYICDWYLCNSFLYLSSILSFHCVYLCCFASIITLWFPAFFLTVILSIPSLSTHFFPSISSSDAVMHSLCFVS</sequence>
<dbReference type="EMBL" id="ML213590">
    <property type="protein sequence ID" value="TFK44155.1"/>
    <property type="molecule type" value="Genomic_DNA"/>
</dbReference>
<organism evidence="2 3">
    <name type="scientific">Crucibulum laeve</name>
    <dbReference type="NCBI Taxonomy" id="68775"/>
    <lineage>
        <taxon>Eukaryota</taxon>
        <taxon>Fungi</taxon>
        <taxon>Dikarya</taxon>
        <taxon>Basidiomycota</taxon>
        <taxon>Agaricomycotina</taxon>
        <taxon>Agaricomycetes</taxon>
        <taxon>Agaricomycetidae</taxon>
        <taxon>Agaricales</taxon>
        <taxon>Agaricineae</taxon>
        <taxon>Nidulariaceae</taxon>
        <taxon>Crucibulum</taxon>
    </lineage>
</organism>
<name>A0A5C3MHL3_9AGAR</name>